<feature type="transmembrane region" description="Helical" evidence="6">
    <location>
        <begin position="329"/>
        <end position="360"/>
    </location>
</feature>
<dbReference type="SUPFAM" id="SSF161070">
    <property type="entry name" value="SNF-like"/>
    <property type="match status" value="1"/>
</dbReference>
<evidence type="ECO:0000256" key="4">
    <source>
        <dbReference type="ARBA" id="ARBA00022989"/>
    </source>
</evidence>
<evidence type="ECO:0000313" key="7">
    <source>
        <dbReference type="EMBL" id="GLI53802.1"/>
    </source>
</evidence>
<dbReference type="EMBL" id="BSDX01000001">
    <property type="protein sequence ID" value="GLI53802.1"/>
    <property type="molecule type" value="Genomic_DNA"/>
</dbReference>
<evidence type="ECO:0000256" key="5">
    <source>
        <dbReference type="ARBA" id="ARBA00023136"/>
    </source>
</evidence>
<evidence type="ECO:0000256" key="2">
    <source>
        <dbReference type="ARBA" id="ARBA00022448"/>
    </source>
</evidence>
<dbReference type="Pfam" id="PF00209">
    <property type="entry name" value="SNF"/>
    <property type="match status" value="2"/>
</dbReference>
<feature type="transmembrane region" description="Helical" evidence="6">
    <location>
        <begin position="190"/>
        <end position="210"/>
    </location>
</feature>
<sequence length="513" mass="57336">MIIIDNMAKREKWQSRLGLILATAGNAVGLGNILRFPSKAALYGGGAFMLPYFVALLLMGLPLMIIEWVIGRYAGKHGHGSMTGILGLFFNHSNWARILGSIGVAIPVLICMYYIYIESWTLGFAFMSLFKQMPLPIKTANPQEAVKPYVEFFRTYTNPSMIAYIFLLITIAINWFILQRGVAKGIEITAKIGMPAIIIFGILLGIISLSTRDWAGLEGLKFIYNLNFSGIKDPTVWIEASGQIFFTLSLGMGAIAVYASYVKPKEDVVKAGFWTAGINEFVEVIIGASIAIPAAFAMFSAVAIPELAKEGTFRLGFMTMPAVLMNLPLGWIVSFIWFFLLFLAALTSSLALIQPIIALFEDEMKWEHTKAVTVSMLLVIIGAHFSAFMPNFIDEVDFWAGCVMLLIFGLIEIIVFIWIFGINNFYNELIQNTSIKLPKAFVYVIAFISPVFLSFILYFWVIKDFGNLITVGESTKIIARLFILAFLSFLSFIAVKSRKIILRDLRYTKIIKQ</sequence>
<reference evidence="7" key="1">
    <citation type="submission" date="2022-12" db="EMBL/GenBank/DDBJ databases">
        <title>Reference genome sequencing for broad-spectrum identification of bacterial and archaeal isolates by mass spectrometry.</title>
        <authorList>
            <person name="Sekiguchi Y."/>
            <person name="Tourlousse D.M."/>
        </authorList>
    </citation>
    <scope>NUCLEOTIDE SEQUENCE</scope>
    <source>
        <strain evidence="7">TSL-P1</strain>
    </source>
</reference>
<evidence type="ECO:0000256" key="6">
    <source>
        <dbReference type="SAM" id="Phobius"/>
    </source>
</evidence>
<dbReference type="GO" id="GO:0016020">
    <property type="term" value="C:membrane"/>
    <property type="evidence" value="ECO:0007669"/>
    <property type="project" value="UniProtKB-SubCell"/>
</dbReference>
<comment type="caution">
    <text evidence="7">The sequence shown here is derived from an EMBL/GenBank/DDBJ whole genome shotgun (WGS) entry which is preliminary data.</text>
</comment>
<name>A0A9W6GHI3_9BACT</name>
<feature type="transmembrane region" description="Helical" evidence="6">
    <location>
        <begin position="95"/>
        <end position="117"/>
    </location>
</feature>
<keyword evidence="2" id="KW-0813">Transport</keyword>
<dbReference type="PRINTS" id="PR00176">
    <property type="entry name" value="NANEUSMPORT"/>
</dbReference>
<evidence type="ECO:0000256" key="3">
    <source>
        <dbReference type="ARBA" id="ARBA00022692"/>
    </source>
</evidence>
<feature type="transmembrane region" description="Helical" evidence="6">
    <location>
        <begin position="398"/>
        <end position="420"/>
    </location>
</feature>
<evidence type="ECO:0000256" key="1">
    <source>
        <dbReference type="ARBA" id="ARBA00004141"/>
    </source>
</evidence>
<dbReference type="InterPro" id="IPR037272">
    <property type="entry name" value="SNS_sf"/>
</dbReference>
<dbReference type="Proteomes" id="UP001144297">
    <property type="component" value="Unassembled WGS sequence"/>
</dbReference>
<dbReference type="InterPro" id="IPR000175">
    <property type="entry name" value="Na/ntran_symport"/>
</dbReference>
<dbReference type="CDD" id="cd10333">
    <property type="entry name" value="LeuT-like_sbd"/>
    <property type="match status" value="1"/>
</dbReference>
<feature type="transmembrane region" description="Helical" evidence="6">
    <location>
        <begin position="244"/>
        <end position="261"/>
    </location>
</feature>
<dbReference type="PROSITE" id="PS50267">
    <property type="entry name" value="NA_NEUROTRAN_SYMP_3"/>
    <property type="match status" value="1"/>
</dbReference>
<dbReference type="NCBIfam" id="NF037979">
    <property type="entry name" value="Na_transp"/>
    <property type="match status" value="1"/>
</dbReference>
<keyword evidence="3 6" id="KW-0812">Transmembrane</keyword>
<dbReference type="AlphaFoldDB" id="A0A9W6GHI3"/>
<accession>A0A9W6GHI3</accession>
<feature type="transmembrane region" description="Helical" evidence="6">
    <location>
        <begin position="281"/>
        <end position="304"/>
    </location>
</feature>
<dbReference type="PANTHER" id="PTHR42948">
    <property type="entry name" value="TRANSPORTER"/>
    <property type="match status" value="1"/>
</dbReference>
<evidence type="ECO:0000313" key="8">
    <source>
        <dbReference type="Proteomes" id="UP001144297"/>
    </source>
</evidence>
<protein>
    <submittedName>
        <fullName evidence="7">Sodium:neurotransmitter symporter family protein</fullName>
    </submittedName>
</protein>
<feature type="transmembrane region" description="Helical" evidence="6">
    <location>
        <begin position="440"/>
        <end position="462"/>
    </location>
</feature>
<comment type="subcellular location">
    <subcellularLocation>
        <location evidence="1">Membrane</location>
        <topology evidence="1">Multi-pass membrane protein</topology>
    </subcellularLocation>
</comment>
<feature type="transmembrane region" description="Helical" evidence="6">
    <location>
        <begin position="53"/>
        <end position="74"/>
    </location>
</feature>
<organism evidence="7 8">
    <name type="scientific">Thermodesulfovibrio yellowstonii</name>
    <dbReference type="NCBI Taxonomy" id="28262"/>
    <lineage>
        <taxon>Bacteria</taxon>
        <taxon>Pseudomonadati</taxon>
        <taxon>Nitrospirota</taxon>
        <taxon>Thermodesulfovibrionia</taxon>
        <taxon>Thermodesulfovibrionales</taxon>
        <taxon>Thermodesulfovibrionaceae</taxon>
        <taxon>Thermodesulfovibrio</taxon>
    </lineage>
</organism>
<keyword evidence="8" id="KW-1185">Reference proteome</keyword>
<feature type="transmembrane region" description="Helical" evidence="6">
    <location>
        <begin position="372"/>
        <end position="392"/>
    </location>
</feature>
<keyword evidence="5 6" id="KW-0472">Membrane</keyword>
<feature type="transmembrane region" description="Helical" evidence="6">
    <location>
        <begin position="477"/>
        <end position="495"/>
    </location>
</feature>
<dbReference type="PANTHER" id="PTHR42948:SF1">
    <property type="entry name" value="TRANSPORTER"/>
    <property type="match status" value="1"/>
</dbReference>
<gene>
    <name evidence="7" type="ORF">TISLANDTSLP1_14950</name>
</gene>
<keyword evidence="4 6" id="KW-1133">Transmembrane helix</keyword>
<feature type="transmembrane region" description="Helical" evidence="6">
    <location>
        <begin position="161"/>
        <end position="178"/>
    </location>
</feature>
<proteinExistence type="predicted"/>